<evidence type="ECO:0000313" key="1">
    <source>
        <dbReference type="EMBL" id="VYU80891.1"/>
    </source>
</evidence>
<sequence length="97" mass="11380">MVFMVFSFQHYLSFVERFVENMLSRKYLMFNTSFIIFNNSTKIRGVLSVIFMNRTHPPTSKNVMLMLQYLFTTVRQRQANKQARGHSTKGGCSSIEL</sequence>
<reference evidence="1" key="1">
    <citation type="submission" date="2019-11" db="EMBL/GenBank/DDBJ databases">
        <authorList>
            <person name="Feng L."/>
        </authorList>
    </citation>
    <scope>NUCLEOTIDE SEQUENCE</scope>
    <source>
        <strain evidence="1">PdistasonisLFYP31</strain>
    </source>
</reference>
<dbReference type="EMBL" id="CACRUW010000048">
    <property type="protein sequence ID" value="VYU80891.1"/>
    <property type="molecule type" value="Genomic_DNA"/>
</dbReference>
<name>A0A6N3HWT4_PARDI</name>
<dbReference type="AlphaFoldDB" id="A0A6N3HWT4"/>
<accession>A0A6N3HWT4</accession>
<gene>
    <name evidence="1" type="ORF">PDLFYP31_04490</name>
</gene>
<protein>
    <submittedName>
        <fullName evidence="1">Uncharacterized protein</fullName>
    </submittedName>
</protein>
<proteinExistence type="predicted"/>
<organism evidence="1">
    <name type="scientific">Parabacteroides distasonis</name>
    <dbReference type="NCBI Taxonomy" id="823"/>
    <lineage>
        <taxon>Bacteria</taxon>
        <taxon>Pseudomonadati</taxon>
        <taxon>Bacteroidota</taxon>
        <taxon>Bacteroidia</taxon>
        <taxon>Bacteroidales</taxon>
        <taxon>Tannerellaceae</taxon>
        <taxon>Parabacteroides</taxon>
    </lineage>
</organism>